<comment type="caution">
    <text evidence="13">The sequence shown here is derived from an EMBL/GenBank/DDBJ whole genome shotgun (WGS) entry which is preliminary data.</text>
</comment>
<evidence type="ECO:0000256" key="11">
    <source>
        <dbReference type="ARBA" id="ARBA00023098"/>
    </source>
</evidence>
<dbReference type="EMBL" id="DRLF01000005">
    <property type="protein sequence ID" value="HEC05233.1"/>
    <property type="molecule type" value="Genomic_DNA"/>
</dbReference>
<evidence type="ECO:0000313" key="13">
    <source>
        <dbReference type="EMBL" id="HEC05233.1"/>
    </source>
</evidence>
<sequence length="125" mass="14292">MKIADPVVLPLLDLTEEPQPLTRAEGEKVHAVAGTGNPRRFFTLLEQCGLEIIPHAFPDHYDYRREDLQFDDELPVLMTEKDAVKYARFATDRHWLVRIGVIPDEAFVNKLDELLQDLTHGQEAA</sequence>
<dbReference type="GO" id="GO:0009244">
    <property type="term" value="P:lipopolysaccharide core region biosynthetic process"/>
    <property type="evidence" value="ECO:0007669"/>
    <property type="project" value="TreeGrafter"/>
</dbReference>
<evidence type="ECO:0000256" key="7">
    <source>
        <dbReference type="ARBA" id="ARBA00022679"/>
    </source>
</evidence>
<dbReference type="AlphaFoldDB" id="A0A831RVP0"/>
<dbReference type="GO" id="GO:0009029">
    <property type="term" value="F:lipid-A 4'-kinase activity"/>
    <property type="evidence" value="ECO:0007669"/>
    <property type="project" value="UniProtKB-EC"/>
</dbReference>
<evidence type="ECO:0000256" key="5">
    <source>
        <dbReference type="ARBA" id="ARBA00022516"/>
    </source>
</evidence>
<keyword evidence="7" id="KW-0808">Transferase</keyword>
<comment type="pathway">
    <text evidence="2">Glycolipid biosynthesis; lipid IV(A) biosynthesis; lipid IV(A) from (3R)-3-hydroxytetradecanoyl-[acyl-carrier-protein] and UDP-N-acetyl-alpha-D-glucosamine: step 6/6.</text>
</comment>
<evidence type="ECO:0000256" key="6">
    <source>
        <dbReference type="ARBA" id="ARBA00022556"/>
    </source>
</evidence>
<keyword evidence="9" id="KW-0418">Kinase</keyword>
<evidence type="ECO:0000256" key="8">
    <source>
        <dbReference type="ARBA" id="ARBA00022741"/>
    </source>
</evidence>
<keyword evidence="6" id="KW-0441">Lipid A biosynthesis</keyword>
<dbReference type="Proteomes" id="UP000886339">
    <property type="component" value="Unassembled WGS sequence"/>
</dbReference>
<reference evidence="13" key="1">
    <citation type="journal article" date="2020" name="mSystems">
        <title>Genome- and Community-Level Interaction Insights into Carbon Utilization and Element Cycling Functions of Hydrothermarchaeota in Hydrothermal Sediment.</title>
        <authorList>
            <person name="Zhou Z."/>
            <person name="Liu Y."/>
            <person name="Xu W."/>
            <person name="Pan J."/>
            <person name="Luo Z.H."/>
            <person name="Li M."/>
        </authorList>
    </citation>
    <scope>NUCLEOTIDE SEQUENCE [LARGE SCALE GENOMIC DNA]</scope>
    <source>
        <strain evidence="13">HyVt-458</strain>
    </source>
</reference>
<organism evidence="13">
    <name type="scientific">Thiolapillus brandeum</name>
    <dbReference type="NCBI Taxonomy" id="1076588"/>
    <lineage>
        <taxon>Bacteria</taxon>
        <taxon>Pseudomonadati</taxon>
        <taxon>Pseudomonadota</taxon>
        <taxon>Gammaproteobacteria</taxon>
        <taxon>Chromatiales</taxon>
        <taxon>Sedimenticolaceae</taxon>
        <taxon>Thiolapillus</taxon>
    </lineage>
</organism>
<evidence type="ECO:0000256" key="12">
    <source>
        <dbReference type="ARBA" id="ARBA00029757"/>
    </source>
</evidence>
<dbReference type="UniPathway" id="UPA00359">
    <property type="reaction ID" value="UER00482"/>
</dbReference>
<keyword evidence="11" id="KW-0443">Lipid metabolism</keyword>
<evidence type="ECO:0000256" key="4">
    <source>
        <dbReference type="ARBA" id="ARBA00016436"/>
    </source>
</evidence>
<dbReference type="GO" id="GO:0005524">
    <property type="term" value="F:ATP binding"/>
    <property type="evidence" value="ECO:0007669"/>
    <property type="project" value="UniProtKB-KW"/>
</dbReference>
<accession>A0A831RVP0</accession>
<proteinExistence type="predicted"/>
<comment type="function">
    <text evidence="1">Transfers the gamma-phosphate of ATP to the 4'-position of a tetraacyldisaccharide 1-phosphate intermediate (termed DS-1-P) to form tetraacyldisaccharide 1,4'-bis-phosphate (lipid IVA).</text>
</comment>
<dbReference type="GO" id="GO:0009245">
    <property type="term" value="P:lipid A biosynthetic process"/>
    <property type="evidence" value="ECO:0007669"/>
    <property type="project" value="UniProtKB-KW"/>
</dbReference>
<dbReference type="InterPro" id="IPR003758">
    <property type="entry name" value="LpxK"/>
</dbReference>
<evidence type="ECO:0000256" key="3">
    <source>
        <dbReference type="ARBA" id="ARBA00012071"/>
    </source>
</evidence>
<evidence type="ECO:0000256" key="1">
    <source>
        <dbReference type="ARBA" id="ARBA00002274"/>
    </source>
</evidence>
<dbReference type="GO" id="GO:0005886">
    <property type="term" value="C:plasma membrane"/>
    <property type="evidence" value="ECO:0007669"/>
    <property type="project" value="TreeGrafter"/>
</dbReference>
<name>A0A831RVP0_9GAMM</name>
<dbReference type="EC" id="2.7.1.130" evidence="3"/>
<protein>
    <recommendedName>
        <fullName evidence="4">Tetraacyldisaccharide 4'-kinase</fullName>
        <ecNumber evidence="3">2.7.1.130</ecNumber>
    </recommendedName>
    <alternativeName>
        <fullName evidence="12">Lipid A 4'-kinase</fullName>
    </alternativeName>
</protein>
<dbReference type="Pfam" id="PF02606">
    <property type="entry name" value="LpxK"/>
    <property type="match status" value="1"/>
</dbReference>
<keyword evidence="5" id="KW-0444">Lipid biosynthesis</keyword>
<keyword evidence="8" id="KW-0547">Nucleotide-binding</keyword>
<gene>
    <name evidence="13" type="ORF">ENJ12_00135</name>
</gene>
<evidence type="ECO:0000256" key="10">
    <source>
        <dbReference type="ARBA" id="ARBA00022840"/>
    </source>
</evidence>
<keyword evidence="10" id="KW-0067">ATP-binding</keyword>
<dbReference type="PANTHER" id="PTHR42724:SF1">
    <property type="entry name" value="TETRAACYLDISACCHARIDE 4'-KINASE, MITOCHONDRIAL-RELATED"/>
    <property type="match status" value="1"/>
</dbReference>
<feature type="non-terminal residue" evidence="13">
    <location>
        <position position="1"/>
    </location>
</feature>
<evidence type="ECO:0000256" key="2">
    <source>
        <dbReference type="ARBA" id="ARBA00004870"/>
    </source>
</evidence>
<evidence type="ECO:0000256" key="9">
    <source>
        <dbReference type="ARBA" id="ARBA00022777"/>
    </source>
</evidence>
<dbReference type="PANTHER" id="PTHR42724">
    <property type="entry name" value="TETRAACYLDISACCHARIDE 4'-KINASE"/>
    <property type="match status" value="1"/>
</dbReference>